<dbReference type="OrthoDB" id="1898821at2759"/>
<evidence type="ECO:0000313" key="2">
    <source>
        <dbReference type="EMBL" id="CAH1966006.1"/>
    </source>
</evidence>
<keyword evidence="1" id="KW-1133">Transmembrane helix</keyword>
<dbReference type="Proteomes" id="UP001152888">
    <property type="component" value="Unassembled WGS sequence"/>
</dbReference>
<sequence length="43" mass="5199">MADLPGSYLFLMYLFDLIEFMLYVNYIICYTYVFRKNLSICVV</sequence>
<proteinExistence type="predicted"/>
<evidence type="ECO:0000313" key="3">
    <source>
        <dbReference type="Proteomes" id="UP001152888"/>
    </source>
</evidence>
<protein>
    <submittedName>
        <fullName evidence="2">Uncharacterized protein</fullName>
    </submittedName>
</protein>
<accession>A0A9P0P1I6</accession>
<dbReference type="AlphaFoldDB" id="A0A9P0P1I6"/>
<evidence type="ECO:0000256" key="1">
    <source>
        <dbReference type="SAM" id="Phobius"/>
    </source>
</evidence>
<feature type="transmembrane region" description="Helical" evidence="1">
    <location>
        <begin position="6"/>
        <end position="28"/>
    </location>
</feature>
<name>A0A9P0P1I6_ACAOB</name>
<comment type="caution">
    <text evidence="2">The sequence shown here is derived from an EMBL/GenBank/DDBJ whole genome shotgun (WGS) entry which is preliminary data.</text>
</comment>
<keyword evidence="1" id="KW-0812">Transmembrane</keyword>
<keyword evidence="3" id="KW-1185">Reference proteome</keyword>
<keyword evidence="1" id="KW-0472">Membrane</keyword>
<dbReference type="EMBL" id="CAKOFQ010006729">
    <property type="protein sequence ID" value="CAH1966006.1"/>
    <property type="molecule type" value="Genomic_DNA"/>
</dbReference>
<reference evidence="2" key="1">
    <citation type="submission" date="2022-03" db="EMBL/GenBank/DDBJ databases">
        <authorList>
            <person name="Sayadi A."/>
        </authorList>
    </citation>
    <scope>NUCLEOTIDE SEQUENCE</scope>
</reference>
<gene>
    <name evidence="2" type="ORF">ACAOBT_LOCUS6614</name>
</gene>
<organism evidence="2 3">
    <name type="scientific">Acanthoscelides obtectus</name>
    <name type="common">Bean weevil</name>
    <name type="synonym">Bruchus obtectus</name>
    <dbReference type="NCBI Taxonomy" id="200917"/>
    <lineage>
        <taxon>Eukaryota</taxon>
        <taxon>Metazoa</taxon>
        <taxon>Ecdysozoa</taxon>
        <taxon>Arthropoda</taxon>
        <taxon>Hexapoda</taxon>
        <taxon>Insecta</taxon>
        <taxon>Pterygota</taxon>
        <taxon>Neoptera</taxon>
        <taxon>Endopterygota</taxon>
        <taxon>Coleoptera</taxon>
        <taxon>Polyphaga</taxon>
        <taxon>Cucujiformia</taxon>
        <taxon>Chrysomeloidea</taxon>
        <taxon>Chrysomelidae</taxon>
        <taxon>Bruchinae</taxon>
        <taxon>Bruchini</taxon>
        <taxon>Acanthoscelides</taxon>
    </lineage>
</organism>